<dbReference type="PROSITE" id="PS51379">
    <property type="entry name" value="4FE4S_FER_2"/>
    <property type="match status" value="2"/>
</dbReference>
<dbReference type="Proteomes" id="UP000194260">
    <property type="component" value="Chromosome"/>
</dbReference>
<dbReference type="STRING" id="1660073.CSUIS_0980"/>
<dbReference type="SUPFAM" id="SSF54862">
    <property type="entry name" value="4Fe-4S ferredoxins"/>
    <property type="match status" value="2"/>
</dbReference>
<reference evidence="6" key="1">
    <citation type="journal article" date="2017" name="Genome Biol. Evol.">
        <title>Comparative Genomic Analysis Identifies a Campylobacter Clade Deficient in Selenium Metabolism.</title>
        <authorList>
            <person name="Miller W.G."/>
            <person name="Yee E."/>
            <person name="Lopes B.S."/>
            <person name="Chapman M.H."/>
            <person name="Huynh S."/>
            <person name="Bono J.L."/>
            <person name="Parker C.T."/>
            <person name="Strachan N.J.C."/>
            <person name="Forbes K.J."/>
        </authorList>
    </citation>
    <scope>NUCLEOTIDE SEQUENCE [LARGE SCALE GENOMIC DNA]</scope>
    <source>
        <strain evidence="6">RM6137</strain>
    </source>
</reference>
<evidence type="ECO:0000256" key="2">
    <source>
        <dbReference type="ARBA" id="ARBA00023004"/>
    </source>
</evidence>
<evidence type="ECO:0000313" key="5">
    <source>
        <dbReference type="EMBL" id="ARR00793.1"/>
    </source>
</evidence>
<name>A0A1X9SX56_9BACT</name>
<keyword evidence="1" id="KW-0479">Metal-binding</keyword>
<dbReference type="PROSITE" id="PS00198">
    <property type="entry name" value="4FE4S_FER_1"/>
    <property type="match status" value="1"/>
</dbReference>
<feature type="domain" description="4Fe-4S ferredoxin-type" evidence="4">
    <location>
        <begin position="20"/>
        <end position="51"/>
    </location>
</feature>
<protein>
    <submittedName>
        <fullName evidence="5">Ferredoxin-type protein</fullName>
    </submittedName>
</protein>
<accession>A0A1X9SX56</accession>
<dbReference type="KEGG" id="camy:CSUIS_0980"/>
<dbReference type="Gene3D" id="3.30.70.20">
    <property type="match status" value="1"/>
</dbReference>
<evidence type="ECO:0000256" key="1">
    <source>
        <dbReference type="ARBA" id="ARBA00022723"/>
    </source>
</evidence>
<gene>
    <name evidence="5" type="primary">napF</name>
    <name evidence="5" type="ORF">CSUIS_0980</name>
</gene>
<dbReference type="EMBL" id="CP018789">
    <property type="protein sequence ID" value="ARR00793.1"/>
    <property type="molecule type" value="Genomic_DNA"/>
</dbReference>
<proteinExistence type="predicted"/>
<dbReference type="InterPro" id="IPR017896">
    <property type="entry name" value="4Fe4S_Fe-S-bd"/>
</dbReference>
<dbReference type="InterPro" id="IPR017900">
    <property type="entry name" value="4Fe4S_Fe_S_CS"/>
</dbReference>
<keyword evidence="2" id="KW-0408">Iron</keyword>
<dbReference type="RefSeq" id="WP_086297529.1">
    <property type="nucleotide sequence ID" value="NZ_CP018789.1"/>
</dbReference>
<keyword evidence="3" id="KW-0411">Iron-sulfur</keyword>
<dbReference type="GO" id="GO:0051536">
    <property type="term" value="F:iron-sulfur cluster binding"/>
    <property type="evidence" value="ECO:0007669"/>
    <property type="project" value="UniProtKB-KW"/>
</dbReference>
<feature type="domain" description="4Fe-4S ferredoxin-type" evidence="4">
    <location>
        <begin position="125"/>
        <end position="153"/>
    </location>
</feature>
<evidence type="ECO:0000256" key="3">
    <source>
        <dbReference type="ARBA" id="ARBA00023014"/>
    </source>
</evidence>
<sequence length="154" mass="17176">MIDRQNLFAKFRQREPRIIPPPYFSGEFDCVDCHYPCVSSCHRELLEFDGGRVKFIPDKLGCDFCKECAVACESAGKSVLNLSNPAVVNANVQINSATCLAWNEVICYNCLDICKFRAIEYLGMFRPTINDKCVGCSECVSVCVNNSVIVKGNL</sequence>
<evidence type="ECO:0000313" key="6">
    <source>
        <dbReference type="Proteomes" id="UP000194260"/>
    </source>
</evidence>
<dbReference type="AlphaFoldDB" id="A0A1X9SX56"/>
<organism evidence="5 6">
    <name type="scientific">Campylobacter porcelli</name>
    <dbReference type="NCBI Taxonomy" id="1660073"/>
    <lineage>
        <taxon>Bacteria</taxon>
        <taxon>Pseudomonadati</taxon>
        <taxon>Campylobacterota</taxon>
        <taxon>Epsilonproteobacteria</taxon>
        <taxon>Campylobacterales</taxon>
        <taxon>Campylobacteraceae</taxon>
        <taxon>Campylobacter</taxon>
    </lineage>
</organism>
<evidence type="ECO:0000259" key="4">
    <source>
        <dbReference type="PROSITE" id="PS51379"/>
    </source>
</evidence>
<dbReference type="GO" id="GO:0046872">
    <property type="term" value="F:metal ion binding"/>
    <property type="evidence" value="ECO:0007669"/>
    <property type="project" value="UniProtKB-KW"/>
</dbReference>